<evidence type="ECO:0000313" key="2">
    <source>
        <dbReference type="EMBL" id="SOD54867.1"/>
    </source>
</evidence>
<feature type="domain" description="CHAD" evidence="1">
    <location>
        <begin position="30"/>
        <end position="301"/>
    </location>
</feature>
<dbReference type="Gene3D" id="1.40.20.10">
    <property type="entry name" value="CHAD domain"/>
    <property type="match status" value="1"/>
</dbReference>
<dbReference type="EMBL" id="OCND01000005">
    <property type="protein sequence ID" value="SOD54867.1"/>
    <property type="molecule type" value="Genomic_DNA"/>
</dbReference>
<evidence type="ECO:0000313" key="3">
    <source>
        <dbReference type="Proteomes" id="UP000219374"/>
    </source>
</evidence>
<name>A0A286D8D3_9GAMM</name>
<organism evidence="2 3">
    <name type="scientific">Pseudoxanthomonas wuyuanensis</name>
    <dbReference type="NCBI Taxonomy" id="1073196"/>
    <lineage>
        <taxon>Bacteria</taxon>
        <taxon>Pseudomonadati</taxon>
        <taxon>Pseudomonadota</taxon>
        <taxon>Gammaproteobacteria</taxon>
        <taxon>Lysobacterales</taxon>
        <taxon>Lysobacteraceae</taxon>
        <taxon>Pseudoxanthomonas</taxon>
    </lineage>
</organism>
<proteinExistence type="predicted"/>
<dbReference type="AlphaFoldDB" id="A0A286D8D3"/>
<dbReference type="SMART" id="SM00880">
    <property type="entry name" value="CHAD"/>
    <property type="match status" value="1"/>
</dbReference>
<dbReference type="InterPro" id="IPR038186">
    <property type="entry name" value="CHAD_dom_sf"/>
</dbReference>
<evidence type="ECO:0000259" key="1">
    <source>
        <dbReference type="PROSITE" id="PS51708"/>
    </source>
</evidence>
<sequence length="301" mass="34174">MAGTGHRLILLNACQGRDRLESLAFHPGHAMPPAKPRADSLGKRLADFADAQLAQAAQCLSLPDQDRHEGIHEARKCLRRTRSALALGGNALGPHTARLDRDLQRLCRGLSRLRDAHAVVETLERLLAEAAPAAIPHLQSALALAHAQRDTQLAQALSSDPQFRRRCQRLQRARQQLAQLDWNGVEDDVVTRAFRRSERRVRKAGKRVDRHPERPLAWHAYRRRLRRLRQQQHLLNQVEPALCQPLEKEIKQHAVALGQAQDYALLLRRCGRRSPFPQALRNVLRPIARQRLRQARAALHP</sequence>
<reference evidence="2 3" key="1">
    <citation type="submission" date="2017-09" db="EMBL/GenBank/DDBJ databases">
        <authorList>
            <person name="Ehlers B."/>
            <person name="Leendertz F.H."/>
        </authorList>
    </citation>
    <scope>NUCLEOTIDE SEQUENCE [LARGE SCALE GENOMIC DNA]</scope>
    <source>
        <strain evidence="2 3">CGMCC 1.10978</strain>
    </source>
</reference>
<dbReference type="PANTHER" id="PTHR39339:SF1">
    <property type="entry name" value="CHAD DOMAIN-CONTAINING PROTEIN"/>
    <property type="match status" value="1"/>
</dbReference>
<dbReference type="Pfam" id="PF05235">
    <property type="entry name" value="CHAD"/>
    <property type="match status" value="1"/>
</dbReference>
<accession>A0A286D8D3</accession>
<protein>
    <submittedName>
        <fullName evidence="2">CHAD domain-containing protein</fullName>
    </submittedName>
</protein>
<dbReference type="InterPro" id="IPR007899">
    <property type="entry name" value="CHAD_dom"/>
</dbReference>
<dbReference type="Proteomes" id="UP000219374">
    <property type="component" value="Unassembled WGS sequence"/>
</dbReference>
<dbReference type="PANTHER" id="PTHR39339">
    <property type="entry name" value="SLR1444 PROTEIN"/>
    <property type="match status" value="1"/>
</dbReference>
<keyword evidence="3" id="KW-1185">Reference proteome</keyword>
<gene>
    <name evidence="2" type="ORF">SAMN06296416_105140</name>
</gene>
<dbReference type="PROSITE" id="PS51708">
    <property type="entry name" value="CHAD"/>
    <property type="match status" value="1"/>
</dbReference>